<reference evidence="1 2" key="1">
    <citation type="submission" date="2023-01" db="EMBL/GenBank/DDBJ databases">
        <title>Genomes from the Australian National Cyanobacteria Reference Collection.</title>
        <authorList>
            <person name="Willis A."/>
            <person name="Lee E.M.F."/>
        </authorList>
    </citation>
    <scope>NUCLEOTIDE SEQUENCE [LARGE SCALE GENOMIC DNA]</scope>
    <source>
        <strain evidence="1 2">CS-1226</strain>
    </source>
</reference>
<evidence type="ECO:0000313" key="1">
    <source>
        <dbReference type="EMBL" id="MDB9534287.1"/>
    </source>
</evidence>
<name>A0ABT5ABF3_9CYAN</name>
<sequence>MTKEQGTLNWEEILGNFTFRYLCRFFPFTYLTVLTEKNRIQAPSL</sequence>
<evidence type="ECO:0000313" key="2">
    <source>
        <dbReference type="Proteomes" id="UP001211249"/>
    </source>
</evidence>
<accession>A0ABT5ABF3</accession>
<comment type="caution">
    <text evidence="1">The sequence shown here is derived from an EMBL/GenBank/DDBJ whole genome shotgun (WGS) entry which is preliminary data.</text>
</comment>
<organism evidence="1 2">
    <name type="scientific">Dolichospermum planctonicum CS-1226</name>
    <dbReference type="NCBI Taxonomy" id="3021751"/>
    <lineage>
        <taxon>Bacteria</taxon>
        <taxon>Bacillati</taxon>
        <taxon>Cyanobacteriota</taxon>
        <taxon>Cyanophyceae</taxon>
        <taxon>Nostocales</taxon>
        <taxon>Aphanizomenonaceae</taxon>
        <taxon>Dolichospermum</taxon>
        <taxon>Dolichospermum planctonicum</taxon>
    </lineage>
</organism>
<proteinExistence type="predicted"/>
<dbReference type="Proteomes" id="UP001211249">
    <property type="component" value="Unassembled WGS sequence"/>
</dbReference>
<protein>
    <submittedName>
        <fullName evidence="1">Uncharacterized protein</fullName>
    </submittedName>
</protein>
<gene>
    <name evidence="1" type="ORF">PN451_00240</name>
</gene>
<keyword evidence="2" id="KW-1185">Reference proteome</keyword>
<dbReference type="EMBL" id="JAQMUC010000004">
    <property type="protein sequence ID" value="MDB9534287.1"/>
    <property type="molecule type" value="Genomic_DNA"/>
</dbReference>